<evidence type="ECO:0000256" key="1">
    <source>
        <dbReference type="SAM" id="Phobius"/>
    </source>
</evidence>
<dbReference type="GeneID" id="92028427"/>
<keyword evidence="1" id="KW-0812">Transmembrane</keyword>
<comment type="caution">
    <text evidence="2">The sequence shown here is derived from an EMBL/GenBank/DDBJ whole genome shotgun (WGS) entry which is preliminary data.</text>
</comment>
<keyword evidence="1" id="KW-0472">Membrane</keyword>
<sequence>MLNQISSFETAMFNSTHLFFSVTVSDVSSSSIFLPVSLTCLLGPTRLVAFTSFSCLSRLRSCLVPHILDSEILGSSTHYCRGGCTLLSAYPFWSAEGERLQPFLPLYPPFLPSLPLLLLIDTMLHFEAAFVSLLFFFFFFFRLFWFSSLPASGESIVSVCLLLFWSWPRAEAPLLLLS</sequence>
<accession>A0ABR1LUE4</accession>
<dbReference type="RefSeq" id="XP_066656463.1">
    <property type="nucleotide sequence ID" value="XM_066795521.1"/>
</dbReference>
<organism evidence="2 3">
    <name type="scientific">Phyllosticta citribraziliensis</name>
    <dbReference type="NCBI Taxonomy" id="989973"/>
    <lineage>
        <taxon>Eukaryota</taxon>
        <taxon>Fungi</taxon>
        <taxon>Dikarya</taxon>
        <taxon>Ascomycota</taxon>
        <taxon>Pezizomycotina</taxon>
        <taxon>Dothideomycetes</taxon>
        <taxon>Dothideomycetes incertae sedis</taxon>
        <taxon>Botryosphaeriales</taxon>
        <taxon>Phyllostictaceae</taxon>
        <taxon>Phyllosticta</taxon>
    </lineage>
</organism>
<dbReference type="EMBL" id="JBBPEH010000005">
    <property type="protein sequence ID" value="KAK7538776.1"/>
    <property type="molecule type" value="Genomic_DNA"/>
</dbReference>
<evidence type="ECO:0000313" key="2">
    <source>
        <dbReference type="EMBL" id="KAK7538776.1"/>
    </source>
</evidence>
<protein>
    <submittedName>
        <fullName evidence="2">Uncharacterized protein</fullName>
    </submittedName>
</protein>
<keyword evidence="3" id="KW-1185">Reference proteome</keyword>
<feature type="transmembrane region" description="Helical" evidence="1">
    <location>
        <begin position="116"/>
        <end position="141"/>
    </location>
</feature>
<gene>
    <name evidence="2" type="ORF">J3D65DRAFT_344613</name>
</gene>
<evidence type="ECO:0000313" key="3">
    <source>
        <dbReference type="Proteomes" id="UP001360953"/>
    </source>
</evidence>
<name>A0ABR1LUE4_9PEZI</name>
<feature type="transmembrane region" description="Helical" evidence="1">
    <location>
        <begin position="148"/>
        <end position="167"/>
    </location>
</feature>
<proteinExistence type="predicted"/>
<dbReference type="Proteomes" id="UP001360953">
    <property type="component" value="Unassembled WGS sequence"/>
</dbReference>
<reference evidence="2 3" key="1">
    <citation type="submission" date="2024-04" db="EMBL/GenBank/DDBJ databases">
        <title>Phyllosticta paracitricarpa is synonymous to the EU quarantine fungus P. citricarpa based on phylogenomic analyses.</title>
        <authorList>
            <consortium name="Lawrence Berkeley National Laboratory"/>
            <person name="Van ingen-buijs V.A."/>
            <person name="Van westerhoven A.C."/>
            <person name="Haridas S."/>
            <person name="Skiadas P."/>
            <person name="Martin F."/>
            <person name="Groenewald J.Z."/>
            <person name="Crous P.W."/>
            <person name="Seidl M.F."/>
        </authorList>
    </citation>
    <scope>NUCLEOTIDE SEQUENCE [LARGE SCALE GENOMIC DNA]</scope>
    <source>
        <strain evidence="2 3">CPC 17464</strain>
    </source>
</reference>
<keyword evidence="1" id="KW-1133">Transmembrane helix</keyword>